<evidence type="ECO:0000256" key="1">
    <source>
        <dbReference type="SAM" id="Phobius"/>
    </source>
</evidence>
<keyword evidence="1" id="KW-1133">Transmembrane helix</keyword>
<gene>
    <name evidence="2" type="ORF">GQ41_1180</name>
</gene>
<comment type="caution">
    <text evidence="2">The sequence shown here is derived from an EMBL/GenBank/DDBJ whole genome shotgun (WGS) entry which is preliminary data.</text>
</comment>
<keyword evidence="3" id="KW-1185">Reference proteome</keyword>
<protein>
    <submittedName>
        <fullName evidence="2">Uncharacterized protein</fullName>
    </submittedName>
</protein>
<evidence type="ECO:0000313" key="3">
    <source>
        <dbReference type="Proteomes" id="UP000315363"/>
    </source>
</evidence>
<reference evidence="2 3" key="1">
    <citation type="submission" date="2019-06" db="EMBL/GenBank/DDBJ databases">
        <title>A large-scale integrated study on North Sea by COGITO (Coastal Microbe Genomic &amp; Taxonomic Observatory).</title>
        <authorList>
            <person name="Teeling H."/>
        </authorList>
    </citation>
    <scope>NUCLEOTIDE SEQUENCE [LARGE SCALE GENOMIC DNA]</scope>
    <source>
        <strain evidence="2 3">MAR_2009_79</strain>
    </source>
</reference>
<evidence type="ECO:0000313" key="2">
    <source>
        <dbReference type="EMBL" id="TQO36602.1"/>
    </source>
</evidence>
<dbReference type="EMBL" id="VHIF01000001">
    <property type="protein sequence ID" value="TQO36602.1"/>
    <property type="molecule type" value="Genomic_DNA"/>
</dbReference>
<sequence>MKKVDFTKYKEELLSIGIPQDEIYDFLENPIQSFYQRYFDWCVDNINDYSKTFGVEPAYFYFWDTHLINAKAGKGEYAYRIRFSKPYMEALYKKLGKKGDFFDKTDWVAFHNLQNNTPHSLEFLMFQASTIFTFYHEFAHLVQYKGKSFSINEYPSNDEFSFEKHVFEYDADLNGSQFVSVYIQQFFQEQIPKEHQTKNNYKRLMYLGISSIVITQILFLYGEIYPFQPDNLDIGFYTKKHSHPHTYVRAKYIIEHYVKVAKANGVEIDFADTTRNITIICNEFFKDSGVFKGFIKGMQDNFDKINSYTFDLHFGQKNNQSCIKHKINLFGFTTK</sequence>
<organism evidence="2 3">
    <name type="scientific">Arenibacter algicola</name>
    <dbReference type="NCBI Taxonomy" id="616991"/>
    <lineage>
        <taxon>Bacteria</taxon>
        <taxon>Pseudomonadati</taxon>
        <taxon>Bacteroidota</taxon>
        <taxon>Flavobacteriia</taxon>
        <taxon>Flavobacteriales</taxon>
        <taxon>Flavobacteriaceae</taxon>
        <taxon>Arenibacter</taxon>
    </lineage>
</organism>
<dbReference type="RefSeq" id="WP_142188763.1">
    <property type="nucleotide sequence ID" value="NZ_VHIF01000001.1"/>
</dbReference>
<keyword evidence="1" id="KW-0472">Membrane</keyword>
<keyword evidence="1" id="KW-0812">Transmembrane</keyword>
<feature type="transmembrane region" description="Helical" evidence="1">
    <location>
        <begin position="204"/>
        <end position="222"/>
    </location>
</feature>
<accession>A0ABY3A7B1</accession>
<proteinExistence type="predicted"/>
<dbReference type="Proteomes" id="UP000315363">
    <property type="component" value="Unassembled WGS sequence"/>
</dbReference>
<name>A0ABY3A7B1_9FLAO</name>